<feature type="coiled-coil region" evidence="1">
    <location>
        <begin position="577"/>
        <end position="604"/>
    </location>
</feature>
<evidence type="ECO:0000256" key="1">
    <source>
        <dbReference type="SAM" id="Coils"/>
    </source>
</evidence>
<feature type="region of interest" description="Disordered" evidence="2">
    <location>
        <begin position="440"/>
        <end position="463"/>
    </location>
</feature>
<feature type="compositionally biased region" description="Polar residues" evidence="2">
    <location>
        <begin position="19"/>
        <end position="38"/>
    </location>
</feature>
<proteinExistence type="predicted"/>
<feature type="compositionally biased region" description="Polar residues" evidence="2">
    <location>
        <begin position="440"/>
        <end position="449"/>
    </location>
</feature>
<comment type="caution">
    <text evidence="3">The sequence shown here is derived from an EMBL/GenBank/DDBJ whole genome shotgun (WGS) entry which is preliminary data.</text>
</comment>
<name>A0A8S1KV57_9CILI</name>
<dbReference type="AlphaFoldDB" id="A0A8S1KV57"/>
<feature type="compositionally biased region" description="Low complexity" evidence="2">
    <location>
        <begin position="1"/>
        <end position="10"/>
    </location>
</feature>
<evidence type="ECO:0000256" key="2">
    <source>
        <dbReference type="SAM" id="MobiDB-lite"/>
    </source>
</evidence>
<dbReference type="EMBL" id="CAJJDN010000012">
    <property type="protein sequence ID" value="CAD8058727.1"/>
    <property type="molecule type" value="Genomic_DNA"/>
</dbReference>
<feature type="region of interest" description="Disordered" evidence="2">
    <location>
        <begin position="101"/>
        <end position="126"/>
    </location>
</feature>
<feature type="coiled-coil region" evidence="1">
    <location>
        <begin position="255"/>
        <end position="307"/>
    </location>
</feature>
<keyword evidence="4" id="KW-1185">Reference proteome</keyword>
<sequence>MQQQQNQSQNASKIYKKANPNNNCQTDLKQFSPRTTESSSRKISHIYEDEFRQRVDFILHENHQQLNLGNQLLKQLEEIKQQQVDRNEEILRAMKFYKNFHTHSPQRQQSTEQRSISPKSKNTNVQQWQKGFQNPEIKDVFDKLGQYKFVELNYFQEELQESDKQVPSLAYKKIHNKDLNQLPEQIKYFSPTYLKSILDFSKQQANSIKQYIQQVIENSIDKIHVKKPSLKQSSKYADINWQKIEQNFKDQTSLINELQHEIVLLQTSIQLMQKDFGEVQQQQQTNIEQTDEKISKLSNDILQLQENTNSTINQKDFTKKSSTISRQSISNLSETQIKRTTKQKQTDLVEKHAMLNYFRAEFVTSFDEINQKFQQMLDDNKKLFEEKLKGLSQEFKNLSDAINYTQILQNISSSVEQSNNQELIQKSCTERAQEIIDNESVSNVKSQQESNKEVQVKDTQQTDQSINQEIHTVKIQNDVLINQTNQMKDDIQRLNRWIKELQNFNSLYQTKFEQRLSQVQSEHELIQQEQEQCKIIMTTFKNSIRVDGIQNSEHSFRSDQELVLQKQYSEANIHLHFQQLDLKVQDLQIEVENINKKLQKLLDNKTQKNISINEILINLHQQQQIANLCIISEKKEISSLGINQNEIKNVTYNSVYDNSFFTAFAYQFLKNKIMYEQDEFYSFIEDIKLLNFIIYCDQLHITQSQFGQIKQLLILYLIQIFNEDSEERIKAFNQLYKNQNNLNFHILVNIFIRNLIHSKIQSTLKILNWNTELEDALNLQSLSQQLNISLQFLQVSNNQLKLNTFEQGKDKIGMLDYNKQYFIINQE</sequence>
<accession>A0A8S1KV57</accession>
<keyword evidence="1" id="KW-0175">Coiled coil</keyword>
<feature type="compositionally biased region" description="Polar residues" evidence="2">
    <location>
        <begin position="102"/>
        <end position="126"/>
    </location>
</feature>
<dbReference type="OrthoDB" id="306846at2759"/>
<feature type="coiled-coil region" evidence="1">
    <location>
        <begin position="374"/>
        <end position="401"/>
    </location>
</feature>
<reference evidence="3" key="1">
    <citation type="submission" date="2021-01" db="EMBL/GenBank/DDBJ databases">
        <authorList>
            <consortium name="Genoscope - CEA"/>
            <person name="William W."/>
        </authorList>
    </citation>
    <scope>NUCLEOTIDE SEQUENCE</scope>
</reference>
<evidence type="ECO:0000313" key="3">
    <source>
        <dbReference type="EMBL" id="CAD8058727.1"/>
    </source>
</evidence>
<feature type="region of interest" description="Disordered" evidence="2">
    <location>
        <begin position="1"/>
        <end position="41"/>
    </location>
</feature>
<protein>
    <submittedName>
        <fullName evidence="3">Uncharacterized protein</fullName>
    </submittedName>
</protein>
<gene>
    <name evidence="3" type="ORF">PSON_ATCC_30995.1.T0120371</name>
</gene>
<organism evidence="3 4">
    <name type="scientific">Paramecium sonneborni</name>
    <dbReference type="NCBI Taxonomy" id="65129"/>
    <lineage>
        <taxon>Eukaryota</taxon>
        <taxon>Sar</taxon>
        <taxon>Alveolata</taxon>
        <taxon>Ciliophora</taxon>
        <taxon>Intramacronucleata</taxon>
        <taxon>Oligohymenophorea</taxon>
        <taxon>Peniculida</taxon>
        <taxon>Parameciidae</taxon>
        <taxon>Paramecium</taxon>
    </lineage>
</organism>
<evidence type="ECO:0000313" key="4">
    <source>
        <dbReference type="Proteomes" id="UP000692954"/>
    </source>
</evidence>
<dbReference type="Proteomes" id="UP000692954">
    <property type="component" value="Unassembled WGS sequence"/>
</dbReference>